<evidence type="ECO:0000256" key="11">
    <source>
        <dbReference type="ARBA" id="ARBA00023242"/>
    </source>
</evidence>
<keyword evidence="5" id="KW-0547">Nucleotide-binding</keyword>
<dbReference type="Gene3D" id="3.40.50.300">
    <property type="entry name" value="P-loop containing nucleotide triphosphate hydrolases"/>
    <property type="match status" value="2"/>
</dbReference>
<evidence type="ECO:0000256" key="2">
    <source>
        <dbReference type="ARBA" id="ARBA00004286"/>
    </source>
</evidence>
<evidence type="ECO:0000256" key="8">
    <source>
        <dbReference type="ARBA" id="ARBA00023054"/>
    </source>
</evidence>
<dbReference type="GO" id="GO:0005524">
    <property type="term" value="F:ATP binding"/>
    <property type="evidence" value="ECO:0007669"/>
    <property type="project" value="UniProtKB-KW"/>
</dbReference>
<feature type="region of interest" description="Disordered" evidence="13">
    <location>
        <begin position="1039"/>
        <end position="1061"/>
    </location>
</feature>
<comment type="caution">
    <text evidence="15">The sequence shown here is derived from an EMBL/GenBank/DDBJ whole genome shotgun (WGS) entry which is preliminary data.</text>
</comment>
<evidence type="ECO:0000256" key="12">
    <source>
        <dbReference type="SAM" id="Coils"/>
    </source>
</evidence>
<reference evidence="15 16" key="1">
    <citation type="journal article" date="2020" name="ISME J.">
        <title>Uncovering the hidden diversity of litter-decomposition mechanisms in mushroom-forming fungi.</title>
        <authorList>
            <person name="Floudas D."/>
            <person name="Bentzer J."/>
            <person name="Ahren D."/>
            <person name="Johansson T."/>
            <person name="Persson P."/>
            <person name="Tunlid A."/>
        </authorList>
    </citation>
    <scope>NUCLEOTIDE SEQUENCE [LARGE SCALE GENOMIC DNA]</scope>
    <source>
        <strain evidence="15 16">CBS 291.85</strain>
    </source>
</reference>
<keyword evidence="11" id="KW-0539">Nucleus</keyword>
<keyword evidence="4" id="KW-0158">Chromosome</keyword>
<feature type="compositionally biased region" description="Basic and acidic residues" evidence="13">
    <location>
        <begin position="386"/>
        <end position="404"/>
    </location>
</feature>
<sequence length="1150" mass="132136">MVKRRAHVDSDIEDASPSSKRTRTSESTHDEDGTSGRGANKRSNATSKKGKGKTRQDVSDDEDTDRDEKVLAEEKREKLVRARVEARRNCKQIGAIAKHGVIESIEMHQFMCHRFLSFKFGPQINFIIGHNGSGKSAVLSAITIALGGKSNFTGRGNGLKSFIREGKNVSEITISLKNQGQEAFKPEEYGKSILITRRFTRDGSSTWKIRNHDGKKVISTKRNELAAICDHMNIQVDNPMTVLTQGMSLRRCFPVVVIPISHFRVSDAARQFLSTSRPSEMYQLFLRGTLLSQLSEEYEICLENTQSTQRILEQKRTLLPELNERRKEAQLRLDEAKKALDQKERIHLLRQEMAWALVNSKQEELEGKLVGHEKLLKKLSKFQEDKEKAESQVKEANEEIKNSEEEMEAMGSQDELKQRHADLKEECRGLKVKIMSCKNDLSSIDSQIREIKNTIQDLDEKIAQEIARLATDTQVKRKEHQRQINEATAEVKRYESKRSQIDAHLEDIRQRLTDTECTSTRKNDELTALKNEISDLQAQIQHLDKAEKDRYAPYAPNMLQILTAIEQTRWFGETPVGPLGVFIKVKDARKWADLLSIQLSDLLTSFVVSNLRDRPTLHKLLSKYQYQEKRYFRFQQREPAPGLPTALRAIDVTDPWVLRVLIVRKHIEEMLLSTTRADAETLLDQVGRGVAWSNDGFIVRRFHEGGGSSAPFNRDGGKLRRIFLSGGDNNARKDFLKSKVAELEVRYHPLNDEVQAFRRKSADLKREQTNVANDGRRVDQAFQHAKRHLRQLQTEVDEEVPINIGALEDSKREQEQQKETMLNQGAEVTSKISQQEQVHKEKWDEVTNIKKQLNEYQEVRNGFTSKIDEAVERRLRAQATVEHRDDQLKAQHALVDKKKAEVDNCEEEFKEWTEGATKISPKRIETNRNPENIQKQLDSLALALREREKRQGATVDQLEEELERTTALLLSVRKDWKNLNELNKMLDDALQKRLGRWEEWRAIIAIICKINFQYNLSQRGYYGNAIFKHPAQTLELKVQTDDQNATQGARDKDPKSLSGGEKSFSTVCLLLALWESIHCPLRCLDEFDVFMDAVNRRIAMNMMIDTAKQSYEKQYILITPQDMTNIYIGPTVRVHRMNDPKRGQGALAMG</sequence>
<gene>
    <name evidence="15" type="ORF">D9758_002614</name>
</gene>
<dbReference type="GO" id="GO:0035861">
    <property type="term" value="C:site of double-strand break"/>
    <property type="evidence" value="ECO:0007669"/>
    <property type="project" value="TreeGrafter"/>
</dbReference>
<dbReference type="PANTHER" id="PTHR19306">
    <property type="entry name" value="STRUCTURAL MAINTENANCE OF CHROMOSOMES 5,6 SMC5, SMC6"/>
    <property type="match status" value="1"/>
</dbReference>
<evidence type="ECO:0000256" key="10">
    <source>
        <dbReference type="ARBA" id="ARBA00023204"/>
    </source>
</evidence>
<name>A0A8H5LTZ2_9AGAR</name>
<evidence type="ECO:0000256" key="7">
    <source>
        <dbReference type="ARBA" id="ARBA00022840"/>
    </source>
</evidence>
<dbReference type="GO" id="GO:0003697">
    <property type="term" value="F:single-stranded DNA binding"/>
    <property type="evidence" value="ECO:0007669"/>
    <property type="project" value="TreeGrafter"/>
</dbReference>
<evidence type="ECO:0000256" key="9">
    <source>
        <dbReference type="ARBA" id="ARBA00023172"/>
    </source>
</evidence>
<evidence type="ECO:0000313" key="16">
    <source>
        <dbReference type="Proteomes" id="UP000559256"/>
    </source>
</evidence>
<keyword evidence="7" id="KW-0067">ATP-binding</keyword>
<evidence type="ECO:0000313" key="15">
    <source>
        <dbReference type="EMBL" id="KAF5369472.1"/>
    </source>
</evidence>
<protein>
    <recommendedName>
        <fullName evidence="14">RecF/RecN/SMC N-terminal domain-containing protein</fullName>
    </recommendedName>
</protein>
<dbReference type="PANTHER" id="PTHR19306:SF6">
    <property type="entry name" value="STRUCTURAL MAINTENANCE OF CHROMOSOMES PROTEIN 6"/>
    <property type="match status" value="1"/>
</dbReference>
<feature type="region of interest" description="Disordered" evidence="13">
    <location>
        <begin position="386"/>
        <end position="408"/>
    </location>
</feature>
<keyword evidence="9" id="KW-0233">DNA recombination</keyword>
<accession>A0A8H5LTZ2</accession>
<organism evidence="15 16">
    <name type="scientific">Tetrapyrgos nigripes</name>
    <dbReference type="NCBI Taxonomy" id="182062"/>
    <lineage>
        <taxon>Eukaryota</taxon>
        <taxon>Fungi</taxon>
        <taxon>Dikarya</taxon>
        <taxon>Basidiomycota</taxon>
        <taxon>Agaricomycotina</taxon>
        <taxon>Agaricomycetes</taxon>
        <taxon>Agaricomycetidae</taxon>
        <taxon>Agaricales</taxon>
        <taxon>Marasmiineae</taxon>
        <taxon>Marasmiaceae</taxon>
        <taxon>Tetrapyrgos</taxon>
    </lineage>
</organism>
<evidence type="ECO:0000256" key="3">
    <source>
        <dbReference type="ARBA" id="ARBA00006793"/>
    </source>
</evidence>
<evidence type="ECO:0000256" key="4">
    <source>
        <dbReference type="ARBA" id="ARBA00022454"/>
    </source>
</evidence>
<feature type="domain" description="RecF/RecN/SMC N-terminal" evidence="14">
    <location>
        <begin position="102"/>
        <end position="1122"/>
    </location>
</feature>
<evidence type="ECO:0000259" key="14">
    <source>
        <dbReference type="Pfam" id="PF02463"/>
    </source>
</evidence>
<proteinExistence type="inferred from homology"/>
<dbReference type="Pfam" id="PF02463">
    <property type="entry name" value="SMC_N"/>
    <property type="match status" value="1"/>
</dbReference>
<feature type="compositionally biased region" description="Basic and acidic residues" evidence="13">
    <location>
        <begin position="23"/>
        <end position="34"/>
    </location>
</feature>
<dbReference type="OrthoDB" id="10072614at2759"/>
<keyword evidence="16" id="KW-1185">Reference proteome</keyword>
<dbReference type="SUPFAM" id="SSF52540">
    <property type="entry name" value="P-loop containing nucleoside triphosphate hydrolases"/>
    <property type="match status" value="1"/>
</dbReference>
<evidence type="ECO:0000256" key="6">
    <source>
        <dbReference type="ARBA" id="ARBA00022763"/>
    </source>
</evidence>
<comment type="subcellular location">
    <subcellularLocation>
        <location evidence="2">Chromosome</location>
    </subcellularLocation>
    <subcellularLocation>
        <location evidence="1">Nucleus</location>
    </subcellularLocation>
</comment>
<feature type="region of interest" description="Disordered" evidence="13">
    <location>
        <begin position="1"/>
        <end position="69"/>
    </location>
</feature>
<dbReference type="GO" id="GO:0030915">
    <property type="term" value="C:Smc5-Smc6 complex"/>
    <property type="evidence" value="ECO:0007669"/>
    <property type="project" value="TreeGrafter"/>
</dbReference>
<evidence type="ECO:0000256" key="13">
    <source>
        <dbReference type="SAM" id="MobiDB-lite"/>
    </source>
</evidence>
<keyword evidence="8 12" id="KW-0175">Coiled coil</keyword>
<comment type="similarity">
    <text evidence="3">Belongs to the SMC family. SMC6 subfamily.</text>
</comment>
<dbReference type="GO" id="GO:0005634">
    <property type="term" value="C:nucleus"/>
    <property type="evidence" value="ECO:0007669"/>
    <property type="project" value="UniProtKB-SubCell"/>
</dbReference>
<keyword evidence="6" id="KW-0227">DNA damage</keyword>
<dbReference type="GO" id="GO:0003684">
    <property type="term" value="F:damaged DNA binding"/>
    <property type="evidence" value="ECO:0007669"/>
    <property type="project" value="TreeGrafter"/>
</dbReference>
<feature type="coiled-coil region" evidence="12">
    <location>
        <begin position="888"/>
        <end position="915"/>
    </location>
</feature>
<feature type="coiled-coil region" evidence="12">
    <location>
        <begin position="312"/>
        <end position="346"/>
    </location>
</feature>
<dbReference type="AlphaFoldDB" id="A0A8H5LTZ2"/>
<dbReference type="InterPro" id="IPR003395">
    <property type="entry name" value="RecF/RecN/SMC_N"/>
</dbReference>
<dbReference type="Proteomes" id="UP000559256">
    <property type="component" value="Unassembled WGS sequence"/>
</dbReference>
<dbReference type="GO" id="GO:0000724">
    <property type="term" value="P:double-strand break repair via homologous recombination"/>
    <property type="evidence" value="ECO:0007669"/>
    <property type="project" value="TreeGrafter"/>
</dbReference>
<dbReference type="InterPro" id="IPR027417">
    <property type="entry name" value="P-loop_NTPase"/>
</dbReference>
<keyword evidence="10" id="KW-0234">DNA repair</keyword>
<evidence type="ECO:0000256" key="1">
    <source>
        <dbReference type="ARBA" id="ARBA00004123"/>
    </source>
</evidence>
<dbReference type="EMBL" id="JAACJM010000013">
    <property type="protein sequence ID" value="KAF5369472.1"/>
    <property type="molecule type" value="Genomic_DNA"/>
</dbReference>
<dbReference type="Gene3D" id="1.10.287.1490">
    <property type="match status" value="1"/>
</dbReference>
<evidence type="ECO:0000256" key="5">
    <source>
        <dbReference type="ARBA" id="ARBA00022741"/>
    </source>
</evidence>